<feature type="chain" id="PRO_5045963741" evidence="1">
    <location>
        <begin position="24"/>
        <end position="94"/>
    </location>
</feature>
<evidence type="ECO:0000313" key="2">
    <source>
        <dbReference type="EMBL" id="MEQ0560867.1"/>
    </source>
</evidence>
<name>A0ABV0LEZ6_9PSEU</name>
<sequence>MTALALVLAAGTGVALGTTPASADSAQFDVELSSRSPQRPEWNAAAAESKPRADKRCFELYKFRARETQPVQLGGFPRGDGSWAWFMQWRCLSN</sequence>
<keyword evidence="3" id="KW-1185">Reference proteome</keyword>
<organism evidence="2 3">
    <name type="scientific">Amycolatopsis melonis</name>
    <dbReference type="NCBI Taxonomy" id="3156488"/>
    <lineage>
        <taxon>Bacteria</taxon>
        <taxon>Bacillati</taxon>
        <taxon>Actinomycetota</taxon>
        <taxon>Actinomycetes</taxon>
        <taxon>Pseudonocardiales</taxon>
        <taxon>Pseudonocardiaceae</taxon>
        <taxon>Amycolatopsis</taxon>
    </lineage>
</organism>
<comment type="caution">
    <text evidence="2">The sequence shown here is derived from an EMBL/GenBank/DDBJ whole genome shotgun (WGS) entry which is preliminary data.</text>
</comment>
<protein>
    <submittedName>
        <fullName evidence="2">Uncharacterized protein</fullName>
    </submittedName>
</protein>
<reference evidence="2 3" key="1">
    <citation type="submission" date="2024-05" db="EMBL/GenBank/DDBJ databases">
        <authorList>
            <person name="Zhao H."/>
            <person name="Xu Y."/>
            <person name="Lin S."/>
            <person name="Spain J.C."/>
            <person name="Zhou N.-Y."/>
        </authorList>
    </citation>
    <scope>NUCLEOTIDE SEQUENCE [LARGE SCALE GENOMIC DNA]</scope>
    <source>
        <strain evidence="2 3">NEAU-NG30</strain>
    </source>
</reference>
<accession>A0ABV0LEZ6</accession>
<proteinExistence type="predicted"/>
<keyword evidence="1" id="KW-0732">Signal</keyword>
<evidence type="ECO:0000313" key="3">
    <source>
        <dbReference type="Proteomes" id="UP001440984"/>
    </source>
</evidence>
<dbReference type="Proteomes" id="UP001440984">
    <property type="component" value="Unassembled WGS sequence"/>
</dbReference>
<feature type="signal peptide" evidence="1">
    <location>
        <begin position="1"/>
        <end position="23"/>
    </location>
</feature>
<gene>
    <name evidence="2" type="ORF">ABJI51_17410</name>
</gene>
<dbReference type="RefSeq" id="WP_348952073.1">
    <property type="nucleotide sequence ID" value="NZ_JBDZYD010000006.1"/>
</dbReference>
<dbReference type="EMBL" id="JBDZYD010000006">
    <property type="protein sequence ID" value="MEQ0560867.1"/>
    <property type="molecule type" value="Genomic_DNA"/>
</dbReference>
<evidence type="ECO:0000256" key="1">
    <source>
        <dbReference type="SAM" id="SignalP"/>
    </source>
</evidence>